<protein>
    <submittedName>
        <fullName evidence="1">Uncharacterized protein</fullName>
    </submittedName>
</protein>
<gene>
    <name evidence="1" type="ORF">K1T71_000104</name>
</gene>
<evidence type="ECO:0000313" key="2">
    <source>
        <dbReference type="Proteomes" id="UP000824533"/>
    </source>
</evidence>
<sequence>MGDRNNPIKFGPEWLRNLPGREATSSATNQNVTTPPNTGPGGATSSNNSQQNNNITTANPYHSTSPPTATTSRVLLAKLRYGREEMLALYERNATPPPELKTFDLLYQARGKPPFALSNTFEEEMRENSRNIPATGMASGDRFGSSRGRASNSGASRGTVMADMRGKRGSSTRQQVPGRGQFYTNTHRGTGFNMEDDGNTSIRPWLSPNANNGQQPQLGRNNYTDPEWASKMQRIRRPNTNWRQPSREENDEWRSGETNRNRNLENRDNWGGVRDTGDKRRVYIWDLQHTEELPEWAVENNDAFSGTFDSMGAFHGYSNDDNSIQKPPESAYPLTKSHTHGSFTRPKSGDEGSEEWWASEKAKKLSPKRFDANNMKYKKILNTGGTDAGSTNSASSSKTPNTKTVTFKEPIQEVSEKRLSPQLIDRGDSHNAKSSHSDDREKKKFTESKTFDAMMSSDISIEGTGDERGNFQSVMLAPNNSLRQKHQKIVTSGTDESPAKKMRPIKYIESMASMNDKMAAADEKNLVDSMFGLSLDSTKSFYNLKTTETSMSRSDRDKIAKVITHSSNMKMVKNTMEKKERDALKPLSSDVPVPCPDLQQMGMQNPALNAPMPLPLDQASLNAFMLQPPPVIQQGVNNTGMMQSVLPSGLGASAMSGLGSNIMEQNMAGLPGFQGNSNMPGMSASNGNHSSLFFNQNNNGMNNPVDLPMPNQVGPNMYSMHSMPQPNPQAAFGASIYGNMMPQSQAAAMPQNNHKSWNEWYYEDPKKIIQGPFSSQDMYNWYLAGFFSPSLMVRRACETVMRPLSSYGPVVPFLQISSNVPTGPWDFKLFSLIASQNTHEIQTIDRRIYDILLGGMESLWTAQPGLSPDYNMWMQQAMNNNNNMRVNNLPMYFWGNQPSAVTSNSLLPEDIAKEMKTEDEILAQLRASQPPPFIEPPVAPILSKSQDTFTNVSATPNLEELEKLIQKETLVPSPTANKMNEVTEQQAPIEKFPIIDPIITEPVKPQILVKNPEGKTVKQVKPDVELKSVKNKETNIVKNKTKKPKDEKKEEQVELKAKEEESSKPEKQSVEPSSPTKEEKMDYSAFKKYLDKERKEWIKDGFTIVKGADKAAKDTKKKAEEARANEEAERKRKEEQRLATEDEKKKKQAEALRKQQQQQEQQQARQVTESVMKKAPWSAVTNQALQATTKDGLSLAEIQRLEREKKLEQMKEQQQMMQIIAQQQAAALAREQEMQAGVGWAKKGMNVTSTGQSLTDIQAETWKQAATIAQVTAQQVLDEPQIPPLASLQANVVAPWANTQNGGGFWDTQPNQPGKLEKQQEAPKPVEPTKTKKKVAIVTPKKENSPTVDFENWCSNVLSPWSSKIDVPTFVGFLKDIESPYEVKDYVRCYLGDSKESNDFSRQFLERRSKLLRVGMVTPSDDLCSPAMAVNPRPSSSDFQEVKGKGKKTKKNKMLKVDARILGFSVTASEDRINVGDIDTV</sequence>
<evidence type="ECO:0000313" key="1">
    <source>
        <dbReference type="EMBL" id="KAJ0183681.1"/>
    </source>
</evidence>
<keyword evidence="2" id="KW-1185">Reference proteome</keyword>
<accession>A0ACC1DIN0</accession>
<name>A0ACC1DIN0_9NEOP</name>
<comment type="caution">
    <text evidence="1">The sequence shown here is derived from an EMBL/GenBank/DDBJ whole genome shotgun (WGS) entry which is preliminary data.</text>
</comment>
<dbReference type="EMBL" id="CM034387">
    <property type="protein sequence ID" value="KAJ0183681.1"/>
    <property type="molecule type" value="Genomic_DNA"/>
</dbReference>
<proteinExistence type="predicted"/>
<organism evidence="1 2">
    <name type="scientific">Dendrolimus kikuchii</name>
    <dbReference type="NCBI Taxonomy" id="765133"/>
    <lineage>
        <taxon>Eukaryota</taxon>
        <taxon>Metazoa</taxon>
        <taxon>Ecdysozoa</taxon>
        <taxon>Arthropoda</taxon>
        <taxon>Hexapoda</taxon>
        <taxon>Insecta</taxon>
        <taxon>Pterygota</taxon>
        <taxon>Neoptera</taxon>
        <taxon>Endopterygota</taxon>
        <taxon>Lepidoptera</taxon>
        <taxon>Glossata</taxon>
        <taxon>Ditrysia</taxon>
        <taxon>Bombycoidea</taxon>
        <taxon>Lasiocampidae</taxon>
        <taxon>Dendrolimus</taxon>
    </lineage>
</organism>
<dbReference type="Proteomes" id="UP000824533">
    <property type="component" value="Linkage Group LG01"/>
</dbReference>
<reference evidence="1 2" key="1">
    <citation type="journal article" date="2021" name="Front. Genet.">
        <title>Chromosome-Level Genome Assembly Reveals Significant Gene Expansion in the Toll and IMD Signaling Pathways of Dendrolimus kikuchii.</title>
        <authorList>
            <person name="Zhou J."/>
            <person name="Wu P."/>
            <person name="Xiong Z."/>
            <person name="Liu N."/>
            <person name="Zhao N."/>
            <person name="Ji M."/>
            <person name="Qiu Y."/>
            <person name="Yang B."/>
        </authorList>
    </citation>
    <scope>NUCLEOTIDE SEQUENCE [LARGE SCALE GENOMIC DNA]</scope>
    <source>
        <strain evidence="1">Ann1</strain>
    </source>
</reference>